<dbReference type="AlphaFoldDB" id="A0A9D1GEQ4"/>
<proteinExistence type="inferred from homology"/>
<keyword evidence="6 13" id="KW-0686">Riboflavin biosynthesis</keyword>
<dbReference type="PROSITE" id="PS51747">
    <property type="entry name" value="CYT_DCMP_DEAMINASES_2"/>
    <property type="match status" value="1"/>
</dbReference>
<comment type="caution">
    <text evidence="18">The sequence shown here is derived from an EMBL/GenBank/DDBJ whole genome shotgun (WGS) entry which is preliminary data.</text>
</comment>
<evidence type="ECO:0000256" key="8">
    <source>
        <dbReference type="ARBA" id="ARBA00022801"/>
    </source>
</evidence>
<comment type="catalytic activity">
    <reaction evidence="13">
        <text>5-amino-6-(5-phospho-D-ribitylamino)uracil + NADP(+) = 5-amino-6-(5-phospho-D-ribosylamino)uracil + NADPH + H(+)</text>
        <dbReference type="Rhea" id="RHEA:17845"/>
        <dbReference type="ChEBI" id="CHEBI:15378"/>
        <dbReference type="ChEBI" id="CHEBI:57783"/>
        <dbReference type="ChEBI" id="CHEBI:58349"/>
        <dbReference type="ChEBI" id="CHEBI:58421"/>
        <dbReference type="ChEBI" id="CHEBI:58453"/>
        <dbReference type="EC" id="1.1.1.193"/>
    </reaction>
</comment>
<dbReference type="GO" id="GO:0008270">
    <property type="term" value="F:zinc ion binding"/>
    <property type="evidence" value="ECO:0007669"/>
    <property type="project" value="InterPro"/>
</dbReference>
<dbReference type="GO" id="GO:0009231">
    <property type="term" value="P:riboflavin biosynthetic process"/>
    <property type="evidence" value="ECO:0007669"/>
    <property type="project" value="UniProtKB-KW"/>
</dbReference>
<evidence type="ECO:0000256" key="11">
    <source>
        <dbReference type="ARBA" id="ARBA00023002"/>
    </source>
</evidence>
<dbReference type="PANTHER" id="PTHR38011">
    <property type="entry name" value="DIHYDROFOLATE REDUCTASE FAMILY PROTEIN (AFU_ORTHOLOGUE AFUA_8G06820)"/>
    <property type="match status" value="1"/>
</dbReference>
<dbReference type="InterPro" id="IPR002734">
    <property type="entry name" value="RibDG_C"/>
</dbReference>
<feature type="binding site" evidence="15">
    <location>
        <position position="213"/>
    </location>
    <ligand>
        <name>substrate</name>
    </ligand>
</feature>
<feature type="active site" description="Proton donor" evidence="14">
    <location>
        <position position="56"/>
    </location>
</feature>
<comment type="pathway">
    <text evidence="2 13">Cofactor biosynthesis; riboflavin biosynthesis; 5-amino-6-(D-ribitylamino)uracil from GTP: step 2/4.</text>
</comment>
<organism evidence="18 19">
    <name type="scientific">Candidatus Caccoplasma intestinavium</name>
    <dbReference type="NCBI Taxonomy" id="2840716"/>
    <lineage>
        <taxon>Bacteria</taxon>
        <taxon>Pseudomonadati</taxon>
        <taxon>Bacteroidota</taxon>
        <taxon>Bacteroidia</taxon>
        <taxon>Bacteroidales</taxon>
        <taxon>Bacteroidaceae</taxon>
        <taxon>Bacteroidaceae incertae sedis</taxon>
        <taxon>Candidatus Caccoplasma</taxon>
    </lineage>
</organism>
<keyword evidence="8 13" id="KW-0378">Hydrolase</keyword>
<dbReference type="Pfam" id="PF01872">
    <property type="entry name" value="RibD_C"/>
    <property type="match status" value="1"/>
</dbReference>
<evidence type="ECO:0000256" key="13">
    <source>
        <dbReference type="PIRNR" id="PIRNR006769"/>
    </source>
</evidence>
<evidence type="ECO:0000313" key="18">
    <source>
        <dbReference type="EMBL" id="HIT38879.1"/>
    </source>
</evidence>
<evidence type="ECO:0000313" key="19">
    <source>
        <dbReference type="Proteomes" id="UP000886722"/>
    </source>
</evidence>
<keyword evidence="7 13" id="KW-0479">Metal-binding</keyword>
<feature type="binding site" evidence="16">
    <location>
        <position position="54"/>
    </location>
    <ligand>
        <name>Zn(2+)</name>
        <dbReference type="ChEBI" id="CHEBI:29105"/>
        <note>catalytic</note>
    </ligand>
</feature>
<evidence type="ECO:0000256" key="4">
    <source>
        <dbReference type="ARBA" id="ARBA00005259"/>
    </source>
</evidence>
<dbReference type="SUPFAM" id="SSF53927">
    <property type="entry name" value="Cytidine deaminase-like"/>
    <property type="match status" value="1"/>
</dbReference>
<dbReference type="FunFam" id="3.40.140.10:FF:000025">
    <property type="entry name" value="Riboflavin biosynthesis protein RibD"/>
    <property type="match status" value="1"/>
</dbReference>
<feature type="binding site" evidence="15">
    <location>
        <position position="292"/>
    </location>
    <ligand>
        <name>substrate</name>
    </ligand>
</feature>
<evidence type="ECO:0000256" key="12">
    <source>
        <dbReference type="ARBA" id="ARBA00023268"/>
    </source>
</evidence>
<comment type="catalytic activity">
    <reaction evidence="13">
        <text>2,5-diamino-6-hydroxy-4-(5-phosphoribosylamino)-pyrimidine + H2O + H(+) = 5-amino-6-(5-phospho-D-ribosylamino)uracil + NH4(+)</text>
        <dbReference type="Rhea" id="RHEA:21868"/>
        <dbReference type="ChEBI" id="CHEBI:15377"/>
        <dbReference type="ChEBI" id="CHEBI:15378"/>
        <dbReference type="ChEBI" id="CHEBI:28938"/>
        <dbReference type="ChEBI" id="CHEBI:58453"/>
        <dbReference type="ChEBI" id="CHEBI:58614"/>
        <dbReference type="EC" id="3.5.4.26"/>
    </reaction>
</comment>
<dbReference type="SUPFAM" id="SSF53597">
    <property type="entry name" value="Dihydrofolate reductase-like"/>
    <property type="match status" value="1"/>
</dbReference>
<keyword evidence="11 13" id="KW-0560">Oxidoreductase</keyword>
<dbReference type="InterPro" id="IPR050765">
    <property type="entry name" value="Riboflavin_Biosynth_HTPR"/>
</dbReference>
<reference evidence="18" key="1">
    <citation type="submission" date="2020-10" db="EMBL/GenBank/DDBJ databases">
        <authorList>
            <person name="Gilroy R."/>
        </authorList>
    </citation>
    <scope>NUCLEOTIDE SEQUENCE</scope>
    <source>
        <strain evidence="18">21143</strain>
    </source>
</reference>
<evidence type="ECO:0000256" key="14">
    <source>
        <dbReference type="PIRSR" id="PIRSR006769-1"/>
    </source>
</evidence>
<evidence type="ECO:0000256" key="9">
    <source>
        <dbReference type="ARBA" id="ARBA00022833"/>
    </source>
</evidence>
<evidence type="ECO:0000256" key="5">
    <source>
        <dbReference type="ARBA" id="ARBA00007417"/>
    </source>
</evidence>
<feature type="binding site" evidence="15">
    <location>
        <begin position="294"/>
        <end position="300"/>
    </location>
    <ligand>
        <name>NADP(+)</name>
        <dbReference type="ChEBI" id="CHEBI:58349"/>
    </ligand>
</feature>
<dbReference type="PROSITE" id="PS00903">
    <property type="entry name" value="CYT_DCMP_DEAMINASES_1"/>
    <property type="match status" value="1"/>
</dbReference>
<sequence>MENRENDRLYMHRCLQLAACGRGRVSPNPMVGAVIVCDGRIIGEGYHRQFGGPHAEVNAVNSVRESGLLARSTLYVSLEPCSHYGKTPPCCRLIIEKKIPRVVVGCLDPFPSVSGRGVSMLREAGVEVVTGVLESECRALNAVFMTAHERQRPYVMLKWAQSRDGFIDRRRVSGESAYRFSDSQTLLFSHRLRAEYDAILVGSRTVWLDDPSLTLRLWPGRRSPLRVVIGENVSFPASAGIFSDGVPTEIFTSQPVEDDKSVRYTVADFSRPVIPQVLNALYREGIIGLLVEGGTATLQSFIDAGLWDETRIETAPVELGDGVAAPVLSCAEKRLAISYGLHLVENFSRTEKLS</sequence>
<feature type="binding site" evidence="15">
    <location>
        <position position="160"/>
    </location>
    <ligand>
        <name>NADP(+)</name>
        <dbReference type="ChEBI" id="CHEBI:58349"/>
    </ligand>
</feature>
<name>A0A9D1GEQ4_9BACT</name>
<dbReference type="InterPro" id="IPR024072">
    <property type="entry name" value="DHFR-like_dom_sf"/>
</dbReference>
<dbReference type="CDD" id="cd01284">
    <property type="entry name" value="Riboflavin_deaminase-reductase"/>
    <property type="match status" value="1"/>
</dbReference>
<feature type="binding site" evidence="16">
    <location>
        <position position="81"/>
    </location>
    <ligand>
        <name>Zn(2+)</name>
        <dbReference type="ChEBI" id="CHEBI:29105"/>
        <note>catalytic</note>
    </ligand>
</feature>
<dbReference type="EC" id="3.5.4.26" evidence="13"/>
<dbReference type="InterPro" id="IPR016192">
    <property type="entry name" value="APOBEC/CMP_deaminase_Zn-bd"/>
</dbReference>
<dbReference type="InterPro" id="IPR002125">
    <property type="entry name" value="CMP_dCMP_dom"/>
</dbReference>
<comment type="function">
    <text evidence="1 13">Converts 2,5-diamino-6-(ribosylamino)-4(3h)-pyrimidinone 5'-phosphate into 5-amino-6-(ribosylamino)-2,4(1h,3h)-pyrimidinedione 5'-phosphate.</text>
</comment>
<feature type="binding site" evidence="15">
    <location>
        <position position="193"/>
    </location>
    <ligand>
        <name>substrate</name>
    </ligand>
</feature>
<evidence type="ECO:0000256" key="10">
    <source>
        <dbReference type="ARBA" id="ARBA00022857"/>
    </source>
</evidence>
<feature type="binding site" evidence="15">
    <location>
        <position position="176"/>
    </location>
    <ligand>
        <name>substrate</name>
    </ligand>
</feature>
<comment type="similarity">
    <text evidence="5 13">In the C-terminal section; belongs to the HTP reductase family.</text>
</comment>
<dbReference type="PIRSF" id="PIRSF006769">
    <property type="entry name" value="RibD"/>
    <property type="match status" value="1"/>
</dbReference>
<gene>
    <name evidence="18" type="primary">ribD</name>
    <name evidence="18" type="ORF">IAD06_02400</name>
</gene>
<feature type="binding site" evidence="15">
    <location>
        <position position="216"/>
    </location>
    <ligand>
        <name>substrate</name>
    </ligand>
</feature>
<evidence type="ECO:0000259" key="17">
    <source>
        <dbReference type="PROSITE" id="PS51747"/>
    </source>
</evidence>
<dbReference type="Gene3D" id="3.40.140.10">
    <property type="entry name" value="Cytidine Deaminase, domain 2"/>
    <property type="match status" value="1"/>
</dbReference>
<dbReference type="Gene3D" id="3.40.430.10">
    <property type="entry name" value="Dihydrofolate Reductase, subunit A"/>
    <property type="match status" value="1"/>
</dbReference>
<feature type="binding site" evidence="15">
    <location>
        <position position="205"/>
    </location>
    <ligand>
        <name>NADP(+)</name>
        <dbReference type="ChEBI" id="CHEBI:58349"/>
    </ligand>
</feature>
<dbReference type="EC" id="1.1.1.193" evidence="13"/>
<feature type="binding site" evidence="16">
    <location>
        <position position="90"/>
    </location>
    <ligand>
        <name>Zn(2+)</name>
        <dbReference type="ChEBI" id="CHEBI:29105"/>
        <note>catalytic</note>
    </ligand>
</feature>
<comment type="pathway">
    <text evidence="3 13">Cofactor biosynthesis; riboflavin biosynthesis; 5-amino-6-(D-ribitylamino)uracil from GTP: step 3/4.</text>
</comment>
<evidence type="ECO:0000256" key="7">
    <source>
        <dbReference type="ARBA" id="ARBA00022723"/>
    </source>
</evidence>
<dbReference type="PANTHER" id="PTHR38011:SF7">
    <property type="entry name" value="2,5-DIAMINO-6-RIBOSYLAMINO-4(3H)-PYRIMIDINONE 5'-PHOSPHATE REDUCTASE"/>
    <property type="match status" value="1"/>
</dbReference>
<evidence type="ECO:0000256" key="2">
    <source>
        <dbReference type="ARBA" id="ARBA00004882"/>
    </source>
</evidence>
<dbReference type="InterPro" id="IPR016193">
    <property type="entry name" value="Cytidine_deaminase-like"/>
</dbReference>
<dbReference type="NCBIfam" id="TIGR00326">
    <property type="entry name" value="eubact_ribD"/>
    <property type="match status" value="1"/>
</dbReference>
<keyword evidence="9 13" id="KW-0862">Zinc</keyword>
<protein>
    <recommendedName>
        <fullName evidence="13">Riboflavin biosynthesis protein RibD</fullName>
    </recommendedName>
    <domain>
        <recommendedName>
            <fullName evidence="13">Diaminohydroxyphosphoribosylaminopyrimidine deaminase</fullName>
            <shortName evidence="13">DRAP deaminase</shortName>
            <ecNumber evidence="13">3.5.4.26</ecNumber>
        </recommendedName>
        <alternativeName>
            <fullName evidence="13">Riboflavin-specific deaminase</fullName>
        </alternativeName>
    </domain>
    <domain>
        <recommendedName>
            <fullName evidence="13">5-amino-6-(5-phosphoribosylamino)uracil reductase</fullName>
            <ecNumber evidence="13">1.1.1.193</ecNumber>
        </recommendedName>
        <alternativeName>
            <fullName evidence="13">HTP reductase</fullName>
        </alternativeName>
    </domain>
</protein>
<evidence type="ECO:0000256" key="15">
    <source>
        <dbReference type="PIRSR" id="PIRSR006769-2"/>
    </source>
</evidence>
<dbReference type="InterPro" id="IPR004794">
    <property type="entry name" value="Eubact_RibD"/>
</dbReference>
<keyword evidence="12" id="KW-0511">Multifunctional enzyme</keyword>
<reference evidence="18" key="2">
    <citation type="journal article" date="2021" name="PeerJ">
        <title>Extensive microbial diversity within the chicken gut microbiome revealed by metagenomics and culture.</title>
        <authorList>
            <person name="Gilroy R."/>
            <person name="Ravi A."/>
            <person name="Getino M."/>
            <person name="Pursley I."/>
            <person name="Horton D.L."/>
            <person name="Alikhan N.F."/>
            <person name="Baker D."/>
            <person name="Gharbi K."/>
            <person name="Hall N."/>
            <person name="Watson M."/>
            <person name="Adriaenssens E.M."/>
            <person name="Foster-Nyarko E."/>
            <person name="Jarju S."/>
            <person name="Secka A."/>
            <person name="Antonio M."/>
            <person name="Oren A."/>
            <person name="Chaudhuri R.R."/>
            <person name="La Ragione R."/>
            <person name="Hildebrand F."/>
            <person name="Pallen M.J."/>
        </authorList>
    </citation>
    <scope>NUCLEOTIDE SEQUENCE</scope>
    <source>
        <strain evidence="18">21143</strain>
    </source>
</reference>
<dbReference type="GO" id="GO:0008703">
    <property type="term" value="F:5-amino-6-(5-phosphoribosylamino)uracil reductase activity"/>
    <property type="evidence" value="ECO:0007669"/>
    <property type="project" value="UniProtKB-EC"/>
</dbReference>
<comment type="cofactor">
    <cofactor evidence="13 16">
        <name>Zn(2+)</name>
        <dbReference type="ChEBI" id="CHEBI:29105"/>
    </cofactor>
    <text evidence="13 16">Binds 1 zinc ion.</text>
</comment>
<feature type="domain" description="CMP/dCMP-type deaminase" evidence="17">
    <location>
        <begin position="5"/>
        <end position="129"/>
    </location>
</feature>
<dbReference type="Proteomes" id="UP000886722">
    <property type="component" value="Unassembled WGS sequence"/>
</dbReference>
<dbReference type="EMBL" id="DVKT01000018">
    <property type="protein sequence ID" value="HIT38879.1"/>
    <property type="molecule type" value="Genomic_DNA"/>
</dbReference>
<evidence type="ECO:0000256" key="3">
    <source>
        <dbReference type="ARBA" id="ARBA00004910"/>
    </source>
</evidence>
<dbReference type="Pfam" id="PF00383">
    <property type="entry name" value="dCMP_cyt_deam_1"/>
    <property type="match status" value="1"/>
</dbReference>
<evidence type="ECO:0000256" key="16">
    <source>
        <dbReference type="PIRSR" id="PIRSR006769-3"/>
    </source>
</evidence>
<feature type="binding site" evidence="15">
    <location>
        <position position="209"/>
    </location>
    <ligand>
        <name>NADP(+)</name>
        <dbReference type="ChEBI" id="CHEBI:58349"/>
    </ligand>
</feature>
<dbReference type="GO" id="GO:0008835">
    <property type="term" value="F:diaminohydroxyphosphoribosylaminopyrimidine deaminase activity"/>
    <property type="evidence" value="ECO:0007669"/>
    <property type="project" value="UniProtKB-EC"/>
</dbReference>
<keyword evidence="10 13" id="KW-0521">NADP</keyword>
<evidence type="ECO:0000256" key="6">
    <source>
        <dbReference type="ARBA" id="ARBA00022619"/>
    </source>
</evidence>
<comment type="similarity">
    <text evidence="4 13">In the N-terminal section; belongs to the cytidine and deoxycytidylate deaminase family.</text>
</comment>
<accession>A0A9D1GEQ4</accession>
<evidence type="ECO:0000256" key="1">
    <source>
        <dbReference type="ARBA" id="ARBA00002151"/>
    </source>
</evidence>